<evidence type="ECO:0000313" key="2">
    <source>
        <dbReference type="EMBL" id="PRY48338.1"/>
    </source>
</evidence>
<dbReference type="InterPro" id="IPR022037">
    <property type="entry name" value="DUF3606"/>
</dbReference>
<dbReference type="AlphaFoldDB" id="A0A2T0TS44"/>
<dbReference type="EMBL" id="PVTH01000015">
    <property type="protein sequence ID" value="PRY48338.1"/>
    <property type="molecule type" value="Genomic_DNA"/>
</dbReference>
<proteinExistence type="predicted"/>
<feature type="compositionally biased region" description="Basic and acidic residues" evidence="1">
    <location>
        <begin position="1"/>
        <end position="18"/>
    </location>
</feature>
<keyword evidence="3" id="KW-1185">Reference proteome</keyword>
<organism evidence="2 3">
    <name type="scientific">Arcticibacter pallidicorallinus</name>
    <dbReference type="NCBI Taxonomy" id="1259464"/>
    <lineage>
        <taxon>Bacteria</taxon>
        <taxon>Pseudomonadati</taxon>
        <taxon>Bacteroidota</taxon>
        <taxon>Sphingobacteriia</taxon>
        <taxon>Sphingobacteriales</taxon>
        <taxon>Sphingobacteriaceae</taxon>
        <taxon>Arcticibacter</taxon>
    </lineage>
</organism>
<comment type="caution">
    <text evidence="2">The sequence shown here is derived from an EMBL/GenBank/DDBJ whole genome shotgun (WGS) entry which is preliminary data.</text>
</comment>
<evidence type="ECO:0000313" key="3">
    <source>
        <dbReference type="Proteomes" id="UP000238034"/>
    </source>
</evidence>
<gene>
    <name evidence="2" type="ORF">B0I27_11539</name>
</gene>
<sequence>MSDNKNIKDGRDTSKVSGEESYELSYLEEKFGVSRETVREAIKQAGNNREAVEAYLQKEKG</sequence>
<protein>
    <submittedName>
        <fullName evidence="2">Uncharacterized protein DUF3606</fullName>
    </submittedName>
</protein>
<accession>A0A2T0TS44</accession>
<name>A0A2T0TS44_9SPHI</name>
<dbReference type="Pfam" id="PF12244">
    <property type="entry name" value="DUF3606"/>
    <property type="match status" value="1"/>
</dbReference>
<evidence type="ECO:0000256" key="1">
    <source>
        <dbReference type="SAM" id="MobiDB-lite"/>
    </source>
</evidence>
<feature type="region of interest" description="Disordered" evidence="1">
    <location>
        <begin position="1"/>
        <end position="21"/>
    </location>
</feature>
<dbReference type="OrthoDB" id="965891at2"/>
<reference evidence="2 3" key="1">
    <citation type="submission" date="2018-03" db="EMBL/GenBank/DDBJ databases">
        <title>Genomic Encyclopedia of Type Strains, Phase III (KMG-III): the genomes of soil and plant-associated and newly described type strains.</title>
        <authorList>
            <person name="Whitman W."/>
        </authorList>
    </citation>
    <scope>NUCLEOTIDE SEQUENCE [LARGE SCALE GENOMIC DNA]</scope>
    <source>
        <strain evidence="2 3">CGMCC 1.9313</strain>
    </source>
</reference>
<dbReference type="Proteomes" id="UP000238034">
    <property type="component" value="Unassembled WGS sequence"/>
</dbReference>
<dbReference type="RefSeq" id="WP_106295509.1">
    <property type="nucleotide sequence ID" value="NZ_PVTH01000015.1"/>
</dbReference>